<comment type="cofactor">
    <cofactor evidence="1">
        <name>a divalent metal cation</name>
        <dbReference type="ChEBI" id="CHEBI:60240"/>
    </cofactor>
</comment>
<evidence type="ECO:0000256" key="2">
    <source>
        <dbReference type="ARBA" id="ARBA00004123"/>
    </source>
</evidence>
<dbReference type="PANTHER" id="PTHR22930">
    <property type="match status" value="1"/>
</dbReference>
<dbReference type="EMBL" id="JAAWVQ010030829">
    <property type="protein sequence ID" value="MBN3273419.1"/>
    <property type="molecule type" value="Genomic_DNA"/>
</dbReference>
<organism evidence="9 10">
    <name type="scientific">Polyodon spathula</name>
    <name type="common">North American paddlefish</name>
    <name type="synonym">Squalus spathula</name>
    <dbReference type="NCBI Taxonomy" id="7913"/>
    <lineage>
        <taxon>Eukaryota</taxon>
        <taxon>Metazoa</taxon>
        <taxon>Chordata</taxon>
        <taxon>Craniata</taxon>
        <taxon>Vertebrata</taxon>
        <taxon>Euteleostomi</taxon>
        <taxon>Actinopterygii</taxon>
        <taxon>Chondrostei</taxon>
        <taxon>Acipenseriformes</taxon>
        <taxon>Polyodontidae</taxon>
        <taxon>Polyodon</taxon>
    </lineage>
</organism>
<protein>
    <submittedName>
        <fullName evidence="9">HARB1 nuclease</fullName>
    </submittedName>
</protein>
<evidence type="ECO:0000313" key="10">
    <source>
        <dbReference type="Proteomes" id="UP001166093"/>
    </source>
</evidence>
<keyword evidence="5" id="KW-0479">Metal-binding</keyword>
<evidence type="ECO:0000256" key="3">
    <source>
        <dbReference type="ARBA" id="ARBA00006958"/>
    </source>
</evidence>
<reference evidence="9" key="1">
    <citation type="journal article" date="2021" name="Cell">
        <title>Tracing the genetic footprints of vertebrate landing in non-teleost ray-finned fishes.</title>
        <authorList>
            <person name="Bi X."/>
            <person name="Wang K."/>
            <person name="Yang L."/>
            <person name="Pan H."/>
            <person name="Jiang H."/>
            <person name="Wei Q."/>
            <person name="Fang M."/>
            <person name="Yu H."/>
            <person name="Zhu C."/>
            <person name="Cai Y."/>
            <person name="He Y."/>
            <person name="Gan X."/>
            <person name="Zeng H."/>
            <person name="Yu D."/>
            <person name="Zhu Y."/>
            <person name="Jiang H."/>
            <person name="Qiu Q."/>
            <person name="Yang H."/>
            <person name="Zhang Y.E."/>
            <person name="Wang W."/>
            <person name="Zhu M."/>
            <person name="He S."/>
            <person name="Zhang G."/>
        </authorList>
    </citation>
    <scope>NUCLEOTIDE SEQUENCE</scope>
    <source>
        <strain evidence="9">Pddl_001</strain>
    </source>
</reference>
<feature type="non-terminal residue" evidence="9">
    <location>
        <position position="163"/>
    </location>
</feature>
<comment type="subcellular location">
    <subcellularLocation>
        <location evidence="2">Nucleus</location>
    </subcellularLocation>
</comment>
<dbReference type="PANTHER" id="PTHR22930:SF267">
    <property type="entry name" value="NUCLEASE HARBI1-RELATED"/>
    <property type="match status" value="1"/>
</dbReference>
<sequence length="163" mass="18165">MHRYRLDIGTIAELCDLLSLESQTACSHTIPVPVTVTAALHFHATGAIQTTAGDRSCICQSSVSKILTDVTDALFHRERECIMYPIEDVEQNRTKHKLYQLSGFPNVLGVIDCTHIAIPPNRKYHRSLTVQVFCDAQSIIMDVVAKYPDSCHDSFIVESSALF</sequence>
<evidence type="ECO:0000256" key="1">
    <source>
        <dbReference type="ARBA" id="ARBA00001968"/>
    </source>
</evidence>
<evidence type="ECO:0000256" key="4">
    <source>
        <dbReference type="ARBA" id="ARBA00022722"/>
    </source>
</evidence>
<keyword evidence="6" id="KW-0378">Hydrolase</keyword>
<accession>A0ABS2XGY8</accession>
<dbReference type="InterPro" id="IPR027806">
    <property type="entry name" value="HARBI1_dom"/>
</dbReference>
<evidence type="ECO:0000313" key="9">
    <source>
        <dbReference type="EMBL" id="MBN3273419.1"/>
    </source>
</evidence>
<proteinExistence type="inferred from homology"/>
<dbReference type="Proteomes" id="UP001166093">
    <property type="component" value="Unassembled WGS sequence"/>
</dbReference>
<comment type="caution">
    <text evidence="9">The sequence shown here is derived from an EMBL/GenBank/DDBJ whole genome shotgun (WGS) entry which is preliminary data.</text>
</comment>
<dbReference type="InterPro" id="IPR045249">
    <property type="entry name" value="HARBI1-like"/>
</dbReference>
<dbReference type="Pfam" id="PF13359">
    <property type="entry name" value="DDE_Tnp_4"/>
    <property type="match status" value="1"/>
</dbReference>
<evidence type="ECO:0000259" key="8">
    <source>
        <dbReference type="Pfam" id="PF13359"/>
    </source>
</evidence>
<feature type="domain" description="DDE Tnp4" evidence="8">
    <location>
        <begin position="121"/>
        <end position="162"/>
    </location>
</feature>
<evidence type="ECO:0000256" key="6">
    <source>
        <dbReference type="ARBA" id="ARBA00022801"/>
    </source>
</evidence>
<keyword evidence="7" id="KW-0539">Nucleus</keyword>
<keyword evidence="10" id="KW-1185">Reference proteome</keyword>
<evidence type="ECO:0000256" key="5">
    <source>
        <dbReference type="ARBA" id="ARBA00022723"/>
    </source>
</evidence>
<name>A0ABS2XGY8_POLSP</name>
<gene>
    <name evidence="9" type="primary">Harbi1_10</name>
    <name evidence="9" type="ORF">GTO93_0016429</name>
</gene>
<feature type="non-terminal residue" evidence="9">
    <location>
        <position position="1"/>
    </location>
</feature>
<comment type="similarity">
    <text evidence="3">Belongs to the HARBI1 family.</text>
</comment>
<evidence type="ECO:0000256" key="7">
    <source>
        <dbReference type="ARBA" id="ARBA00023242"/>
    </source>
</evidence>
<keyword evidence="4" id="KW-0540">Nuclease</keyword>